<evidence type="ECO:0000313" key="1">
    <source>
        <dbReference type="EMBL" id="CAH1192193.1"/>
    </source>
</evidence>
<dbReference type="SUPFAM" id="SSF81301">
    <property type="entry name" value="Nucleotidyltransferase"/>
    <property type="match status" value="1"/>
</dbReference>
<dbReference type="Gene3D" id="3.30.460.10">
    <property type="entry name" value="Beta Polymerase, domain 2"/>
    <property type="match status" value="1"/>
</dbReference>
<dbReference type="InterPro" id="IPR043519">
    <property type="entry name" value="NT_sf"/>
</dbReference>
<keyword evidence="1" id="KW-0808">Transferase</keyword>
<evidence type="ECO:0000313" key="2">
    <source>
        <dbReference type="Proteomes" id="UP000838324"/>
    </source>
</evidence>
<dbReference type="InterPro" id="IPR007344">
    <property type="entry name" value="GrpB/CoaE"/>
</dbReference>
<dbReference type="Proteomes" id="UP000838324">
    <property type="component" value="Unassembled WGS sequence"/>
</dbReference>
<dbReference type="RefSeq" id="WP_236330132.1">
    <property type="nucleotide sequence ID" value="NZ_CAKMMG010000001.1"/>
</dbReference>
<accession>A0ABM9BRJ9</accession>
<dbReference type="PANTHER" id="PTHR34822">
    <property type="entry name" value="GRPB DOMAIN PROTEIN (AFU_ORTHOLOGUE AFUA_1G01530)"/>
    <property type="match status" value="1"/>
</dbReference>
<comment type="caution">
    <text evidence="1">The sequence shown here is derived from an EMBL/GenBank/DDBJ whole genome shotgun (WGS) entry which is preliminary data.</text>
</comment>
<name>A0ABM9BRJ9_9BACL</name>
<proteinExistence type="predicted"/>
<keyword evidence="1" id="KW-0418">Kinase</keyword>
<reference evidence="1" key="1">
    <citation type="submission" date="2022-01" db="EMBL/GenBank/DDBJ databases">
        <authorList>
            <person name="Criscuolo A."/>
        </authorList>
    </citation>
    <scope>NUCLEOTIDE SEQUENCE</scope>
    <source>
        <strain evidence="1">CIP111892</strain>
    </source>
</reference>
<dbReference type="PANTHER" id="PTHR34822:SF1">
    <property type="entry name" value="GRPB FAMILY PROTEIN"/>
    <property type="match status" value="1"/>
</dbReference>
<sequence>MKKVDVIANSVIPVEVVPYNPGWKIEFNKIKERMLEMVGDLILTVEHVGSTSIEGLSAKPIIDLDLVMESYSVLPEIIERFQQYGYMHRGNQGIEGREVFDRTADDGFMNYHLYVCPQDGKGYLEHIAFRDYLRAHPSAVEAYEQVKLSLARQYRYDREAYTEGKTEFVRSILDKAMP</sequence>
<protein>
    <submittedName>
        <fullName evidence="1">Dephospho-CoA kinase</fullName>
        <ecNumber evidence="1">2.7.1.24</ecNumber>
    </submittedName>
</protein>
<dbReference type="Pfam" id="PF04229">
    <property type="entry name" value="GrpB"/>
    <property type="match status" value="1"/>
</dbReference>
<keyword evidence="2" id="KW-1185">Reference proteome</keyword>
<dbReference type="GO" id="GO:0004140">
    <property type="term" value="F:dephospho-CoA kinase activity"/>
    <property type="evidence" value="ECO:0007669"/>
    <property type="project" value="UniProtKB-EC"/>
</dbReference>
<dbReference type="EMBL" id="CAKMMG010000001">
    <property type="protein sequence ID" value="CAH1192193.1"/>
    <property type="molecule type" value="Genomic_DNA"/>
</dbReference>
<gene>
    <name evidence="1" type="primary">coaE_1</name>
    <name evidence="1" type="ORF">PAECIP111892_00881</name>
</gene>
<dbReference type="EC" id="2.7.1.24" evidence="1"/>
<organism evidence="1 2">
    <name type="scientific">Paenibacillus auburnensis</name>
    <dbReference type="NCBI Taxonomy" id="2905649"/>
    <lineage>
        <taxon>Bacteria</taxon>
        <taxon>Bacillati</taxon>
        <taxon>Bacillota</taxon>
        <taxon>Bacilli</taxon>
        <taxon>Bacillales</taxon>
        <taxon>Paenibacillaceae</taxon>
        <taxon>Paenibacillus</taxon>
    </lineage>
</organism>